<dbReference type="AlphaFoldDB" id="A0A1H7DQY4"/>
<reference evidence="1 2" key="1">
    <citation type="submission" date="2016-10" db="EMBL/GenBank/DDBJ databases">
        <authorList>
            <person name="de Groot N.N."/>
        </authorList>
    </citation>
    <scope>NUCLEOTIDE SEQUENCE [LARGE SCALE GENOMIC DNA]</scope>
    <source>
        <strain evidence="1 2">DSM 29340</strain>
    </source>
</reference>
<evidence type="ECO:0000313" key="2">
    <source>
        <dbReference type="Proteomes" id="UP000199379"/>
    </source>
</evidence>
<dbReference type="Proteomes" id="UP000199379">
    <property type="component" value="Unassembled WGS sequence"/>
</dbReference>
<accession>A0A1H7DQY4</accession>
<sequence length="351" mass="37773">MVRFFPDYRDFNPYQDLLYGSLGPSVVATPIPDPDRLVTGAGAGDAGSILHMHWESAAFVEGDVSAERLLDALSSYRDRGGRIVWTLHNLTPHDERHRAAAEQVRTGLLDLADIVHVHSLAALAAAMEQHAVPMRKVRIIPHGNYDGVYPVFERGAARKALGLDAAGMVALLPGQIRAYKSPAELVAAFLQVAGDDDRLILAGHRASDIEGWEVPDEPRLVARFGFATHEDLARVHAASDLVVLPYMRSLTSGSAILAQTLGRGILGRDTPGLRDAVSEPATGLLYDPRQPGALAHALREALAEGPDAWAVRGAVAAKAARARDWTAIGAAWRSLFTELASLPRPARVLAR</sequence>
<gene>
    <name evidence="1" type="ORF">SAMN05444007_11313</name>
</gene>
<dbReference type="SUPFAM" id="SSF53756">
    <property type="entry name" value="UDP-Glycosyltransferase/glycogen phosphorylase"/>
    <property type="match status" value="1"/>
</dbReference>
<proteinExistence type="predicted"/>
<dbReference type="PANTHER" id="PTHR45947">
    <property type="entry name" value="SULFOQUINOVOSYL TRANSFERASE SQD2"/>
    <property type="match status" value="1"/>
</dbReference>
<dbReference type="Pfam" id="PF13692">
    <property type="entry name" value="Glyco_trans_1_4"/>
    <property type="match status" value="1"/>
</dbReference>
<keyword evidence="2" id="KW-1185">Reference proteome</keyword>
<organism evidence="1 2">
    <name type="scientific">Cribrihabitans marinus</name>
    <dbReference type="NCBI Taxonomy" id="1227549"/>
    <lineage>
        <taxon>Bacteria</taxon>
        <taxon>Pseudomonadati</taxon>
        <taxon>Pseudomonadota</taxon>
        <taxon>Alphaproteobacteria</taxon>
        <taxon>Rhodobacterales</taxon>
        <taxon>Paracoccaceae</taxon>
        <taxon>Cribrihabitans</taxon>
    </lineage>
</organism>
<dbReference type="GO" id="GO:0016757">
    <property type="term" value="F:glycosyltransferase activity"/>
    <property type="evidence" value="ECO:0007669"/>
    <property type="project" value="TreeGrafter"/>
</dbReference>
<dbReference type="STRING" id="1227549.SAMN05444007_11313"/>
<name>A0A1H7DQY4_9RHOB</name>
<evidence type="ECO:0000313" key="1">
    <source>
        <dbReference type="EMBL" id="SEK04169.1"/>
    </source>
</evidence>
<dbReference type="Gene3D" id="3.40.50.2000">
    <property type="entry name" value="Glycogen Phosphorylase B"/>
    <property type="match status" value="1"/>
</dbReference>
<protein>
    <submittedName>
        <fullName evidence="1">Glycosyltransferase involved in cell wall bisynthesis</fullName>
    </submittedName>
</protein>
<keyword evidence="1" id="KW-0808">Transferase</keyword>
<dbReference type="InterPro" id="IPR050194">
    <property type="entry name" value="Glycosyltransferase_grp1"/>
</dbReference>
<dbReference type="PANTHER" id="PTHR45947:SF3">
    <property type="entry name" value="SULFOQUINOVOSYL TRANSFERASE SQD2"/>
    <property type="match status" value="1"/>
</dbReference>
<dbReference type="EMBL" id="FNYD01000013">
    <property type="protein sequence ID" value="SEK04169.1"/>
    <property type="molecule type" value="Genomic_DNA"/>
</dbReference>